<dbReference type="AlphaFoldDB" id="A0AA88S1X7"/>
<organism evidence="4 5">
    <name type="scientific">Escallonia rubra</name>
    <dbReference type="NCBI Taxonomy" id="112253"/>
    <lineage>
        <taxon>Eukaryota</taxon>
        <taxon>Viridiplantae</taxon>
        <taxon>Streptophyta</taxon>
        <taxon>Embryophyta</taxon>
        <taxon>Tracheophyta</taxon>
        <taxon>Spermatophyta</taxon>
        <taxon>Magnoliopsida</taxon>
        <taxon>eudicotyledons</taxon>
        <taxon>Gunneridae</taxon>
        <taxon>Pentapetalae</taxon>
        <taxon>asterids</taxon>
        <taxon>campanulids</taxon>
        <taxon>Escalloniales</taxon>
        <taxon>Escalloniaceae</taxon>
        <taxon>Escallonia</taxon>
    </lineage>
</organism>
<keyword evidence="5" id="KW-1185">Reference proteome</keyword>
<dbReference type="SUPFAM" id="SSF74788">
    <property type="entry name" value="Cullin repeat-like"/>
    <property type="match status" value="1"/>
</dbReference>
<comment type="similarity">
    <text evidence="1">Belongs to the EXO84 family.</text>
</comment>
<comment type="caution">
    <text evidence="4">The sequence shown here is derived from an EMBL/GenBank/DDBJ whole genome shotgun (WGS) entry which is preliminary data.</text>
</comment>
<evidence type="ECO:0000256" key="3">
    <source>
        <dbReference type="ARBA" id="ARBA00022483"/>
    </source>
</evidence>
<dbReference type="InterPro" id="IPR033961">
    <property type="entry name" value="Exo84"/>
</dbReference>
<reference evidence="4" key="1">
    <citation type="submission" date="2022-12" db="EMBL/GenBank/DDBJ databases">
        <title>Draft genome assemblies for two species of Escallonia (Escalloniales).</title>
        <authorList>
            <person name="Chanderbali A."/>
            <person name="Dervinis C."/>
            <person name="Anghel I."/>
            <person name="Soltis D."/>
            <person name="Soltis P."/>
            <person name="Zapata F."/>
        </authorList>
    </citation>
    <scope>NUCLEOTIDE SEQUENCE</scope>
    <source>
        <strain evidence="4">UCBG92.1500</strain>
        <tissue evidence="4">Leaf</tissue>
    </source>
</reference>
<dbReference type="EMBL" id="JAVXUO010000208">
    <property type="protein sequence ID" value="KAK2994401.1"/>
    <property type="molecule type" value="Genomic_DNA"/>
</dbReference>
<evidence type="ECO:0000313" key="4">
    <source>
        <dbReference type="EMBL" id="KAK2994401.1"/>
    </source>
</evidence>
<protein>
    <submittedName>
        <fullName evidence="4">Uncharacterized protein</fullName>
    </submittedName>
</protein>
<evidence type="ECO:0000256" key="1">
    <source>
        <dbReference type="ARBA" id="ARBA00007210"/>
    </source>
</evidence>
<dbReference type="Proteomes" id="UP001187471">
    <property type="component" value="Unassembled WGS sequence"/>
</dbReference>
<dbReference type="GO" id="GO:0000145">
    <property type="term" value="C:exocyst"/>
    <property type="evidence" value="ECO:0007669"/>
    <property type="project" value="InterPro"/>
</dbReference>
<dbReference type="GO" id="GO:0008104">
    <property type="term" value="P:intracellular protein localization"/>
    <property type="evidence" value="ECO:0007669"/>
    <property type="project" value="TreeGrafter"/>
</dbReference>
<dbReference type="InterPro" id="IPR016159">
    <property type="entry name" value="Cullin_repeat-like_dom_sf"/>
</dbReference>
<evidence type="ECO:0000313" key="5">
    <source>
        <dbReference type="Proteomes" id="UP001187471"/>
    </source>
</evidence>
<dbReference type="GO" id="GO:0006887">
    <property type="term" value="P:exocytosis"/>
    <property type="evidence" value="ECO:0007669"/>
    <property type="project" value="UniProtKB-KW"/>
</dbReference>
<keyword evidence="3" id="KW-0268">Exocytosis</keyword>
<sequence>METLEVLLAERRVDEALAALDEGGHIAEEANYRKTLTAFVELQTTTTEQRQKLADELVEAACQPSTSGIELRSAVQSLKQLSDGHRARTLLLQSHHQKLLCDIQRARPLGTSYRVAYMYTAALSKLVFNHCTGSKPCVELALTSNLKRIEQSTAALAAADDRSLTSTGWCTLTCVIASQQRLSSSGHRFNTMVQETFDDVGQLDSWQLANPASAGPLPTFTSHTTMLINAFPGSVETENLEAVGKRSVQIAETGAQQISLLANAPLSSGANGIEATASVIGLSSDMYIYIHPEAAKYLSQNLHRVITNMIGRAIEAVAATRLDTYSVLPEDDRFADVARNKAGVRRSQLGQCRMRCYKSHCINIGKICIISLISWKQLELIAELKVKAELQSHDPTFVSLQLKTNWQSHV</sequence>
<accession>A0AA88S1X7</accession>
<dbReference type="PANTHER" id="PTHR21426">
    <property type="entry name" value="EXOCYST COMPLEX COMPONENT 8"/>
    <property type="match status" value="1"/>
</dbReference>
<dbReference type="PANTHER" id="PTHR21426:SF15">
    <property type="entry name" value="EXOCYST COMPLEX COMPONENT EXO84A"/>
    <property type="match status" value="1"/>
</dbReference>
<evidence type="ECO:0000256" key="2">
    <source>
        <dbReference type="ARBA" id="ARBA00022448"/>
    </source>
</evidence>
<name>A0AA88S1X7_9ASTE</name>
<gene>
    <name evidence="4" type="ORF">RJ640_029516</name>
</gene>
<keyword evidence="2" id="KW-0813">Transport</keyword>
<proteinExistence type="inferred from homology"/>
<dbReference type="GO" id="GO:0006893">
    <property type="term" value="P:Golgi to plasma membrane transport"/>
    <property type="evidence" value="ECO:0007669"/>
    <property type="project" value="TreeGrafter"/>
</dbReference>